<evidence type="ECO:0000313" key="13">
    <source>
        <dbReference type="RefSeq" id="XP_022110740.1"/>
    </source>
</evidence>
<evidence type="ECO:0000256" key="2">
    <source>
        <dbReference type="ARBA" id="ARBA00022692"/>
    </source>
</evidence>
<keyword evidence="4" id="KW-0297">G-protein coupled receptor</keyword>
<evidence type="ECO:0000256" key="7">
    <source>
        <dbReference type="ARBA" id="ARBA00023180"/>
    </source>
</evidence>
<name>A0A8B8A176_ACAPL</name>
<evidence type="ECO:0000256" key="6">
    <source>
        <dbReference type="ARBA" id="ARBA00023170"/>
    </source>
</evidence>
<evidence type="ECO:0000313" key="12">
    <source>
        <dbReference type="Proteomes" id="UP000694845"/>
    </source>
</evidence>
<reference evidence="13" key="1">
    <citation type="submission" date="2025-08" db="UniProtKB">
        <authorList>
            <consortium name="RefSeq"/>
        </authorList>
    </citation>
    <scope>IDENTIFICATION</scope>
</reference>
<dbReference type="OrthoDB" id="2150267at2759"/>
<dbReference type="GO" id="GO:0004965">
    <property type="term" value="F:G protein-coupled GABA receptor activity"/>
    <property type="evidence" value="ECO:0007669"/>
    <property type="project" value="InterPro"/>
</dbReference>
<dbReference type="KEGG" id="aplc:110990183"/>
<dbReference type="AlphaFoldDB" id="A0A8B8A176"/>
<sequence length="215" mass="23791">MKVGKTRSDPVLDTSQPKEEIYVVSVVPFCTSKYMSYFTGAIYTAKGILLAFGIFLAWETRKITVSSLNDSKYIGMSIYIVAIFLAIVLPLLNLHVVRQDVTLNFAILGSAIIIANTTVLCLVFIPKIYLLYKVGKSNFQVSMMTRFASNHSTAVLTDFTGDASCVGLEEKLNRKEAFLERLKHHLATVVSSLQKQQRTSEGTTSHNNSSAKTAH</sequence>
<proteinExistence type="predicted"/>
<dbReference type="Pfam" id="PF00003">
    <property type="entry name" value="7tm_3"/>
    <property type="match status" value="1"/>
</dbReference>
<dbReference type="Proteomes" id="UP000694845">
    <property type="component" value="Unplaced"/>
</dbReference>
<feature type="transmembrane region" description="Helical" evidence="10">
    <location>
        <begin position="34"/>
        <end position="58"/>
    </location>
</feature>
<keyword evidence="5 10" id="KW-0472">Membrane</keyword>
<dbReference type="GeneID" id="110990183"/>
<evidence type="ECO:0000259" key="11">
    <source>
        <dbReference type="PROSITE" id="PS50259"/>
    </source>
</evidence>
<evidence type="ECO:0000256" key="8">
    <source>
        <dbReference type="ARBA" id="ARBA00023224"/>
    </source>
</evidence>
<dbReference type="InterPro" id="IPR017978">
    <property type="entry name" value="GPCR_3_C"/>
</dbReference>
<dbReference type="InterPro" id="IPR002455">
    <property type="entry name" value="GPCR3_GABA-B"/>
</dbReference>
<keyword evidence="6" id="KW-0675">Receptor</keyword>
<evidence type="ECO:0000256" key="4">
    <source>
        <dbReference type="ARBA" id="ARBA00023040"/>
    </source>
</evidence>
<dbReference type="PANTHER" id="PTHR10519">
    <property type="entry name" value="GABA-B RECEPTOR"/>
    <property type="match status" value="1"/>
</dbReference>
<keyword evidence="8" id="KW-0807">Transducer</keyword>
<keyword evidence="12" id="KW-1185">Reference proteome</keyword>
<accession>A0A8B8A176</accession>
<dbReference type="PROSITE" id="PS50259">
    <property type="entry name" value="G_PROTEIN_RECEP_F3_4"/>
    <property type="match status" value="1"/>
</dbReference>
<evidence type="ECO:0000256" key="5">
    <source>
        <dbReference type="ARBA" id="ARBA00023136"/>
    </source>
</evidence>
<feature type="domain" description="G-protein coupled receptors family 3 profile" evidence="11">
    <location>
        <begin position="10"/>
        <end position="131"/>
    </location>
</feature>
<evidence type="ECO:0000256" key="1">
    <source>
        <dbReference type="ARBA" id="ARBA00004141"/>
    </source>
</evidence>
<gene>
    <name evidence="13" type="primary">LOC110990183</name>
</gene>
<keyword evidence="3 10" id="KW-1133">Transmembrane helix</keyword>
<keyword evidence="7" id="KW-0325">Glycoprotein</keyword>
<evidence type="ECO:0000256" key="9">
    <source>
        <dbReference type="SAM" id="MobiDB-lite"/>
    </source>
</evidence>
<protein>
    <submittedName>
        <fullName evidence="13">Gamma-aminobutyric acid type B receptor subunit 2-like</fullName>
    </submittedName>
</protein>
<evidence type="ECO:0000256" key="3">
    <source>
        <dbReference type="ARBA" id="ARBA00022989"/>
    </source>
</evidence>
<evidence type="ECO:0000256" key="10">
    <source>
        <dbReference type="SAM" id="Phobius"/>
    </source>
</evidence>
<organism evidence="12 13">
    <name type="scientific">Acanthaster planci</name>
    <name type="common">Crown-of-thorns starfish</name>
    <dbReference type="NCBI Taxonomy" id="133434"/>
    <lineage>
        <taxon>Eukaryota</taxon>
        <taxon>Metazoa</taxon>
        <taxon>Echinodermata</taxon>
        <taxon>Eleutherozoa</taxon>
        <taxon>Asterozoa</taxon>
        <taxon>Asteroidea</taxon>
        <taxon>Valvatacea</taxon>
        <taxon>Valvatida</taxon>
        <taxon>Acanthasteridae</taxon>
        <taxon>Acanthaster</taxon>
    </lineage>
</organism>
<comment type="subcellular location">
    <subcellularLocation>
        <location evidence="1">Membrane</location>
        <topology evidence="1">Multi-pass membrane protein</topology>
    </subcellularLocation>
</comment>
<feature type="transmembrane region" description="Helical" evidence="10">
    <location>
        <begin position="103"/>
        <end position="125"/>
    </location>
</feature>
<dbReference type="GO" id="GO:0038039">
    <property type="term" value="C:G protein-coupled receptor heterodimeric complex"/>
    <property type="evidence" value="ECO:0007669"/>
    <property type="project" value="TreeGrafter"/>
</dbReference>
<feature type="region of interest" description="Disordered" evidence="9">
    <location>
        <begin position="192"/>
        <end position="215"/>
    </location>
</feature>
<dbReference type="GO" id="GO:0007214">
    <property type="term" value="P:gamma-aminobutyric acid signaling pathway"/>
    <property type="evidence" value="ECO:0007669"/>
    <property type="project" value="TreeGrafter"/>
</dbReference>
<dbReference type="PANTHER" id="PTHR10519:SF74">
    <property type="entry name" value="GAMMA-AMINOBUTYRIC ACID TYPE B RECEPTOR SUBUNIT 2"/>
    <property type="match status" value="1"/>
</dbReference>
<keyword evidence="2 10" id="KW-0812">Transmembrane</keyword>
<dbReference type="RefSeq" id="XP_022110740.1">
    <property type="nucleotide sequence ID" value="XM_022255048.1"/>
</dbReference>
<feature type="transmembrane region" description="Helical" evidence="10">
    <location>
        <begin position="78"/>
        <end position="97"/>
    </location>
</feature>